<dbReference type="Proteomes" id="UP000494165">
    <property type="component" value="Unassembled WGS sequence"/>
</dbReference>
<keyword evidence="4" id="KW-1185">Reference proteome</keyword>
<proteinExistence type="predicted"/>
<feature type="domain" description="Dynein axonemal assembly factor 5 TPR repeats" evidence="2">
    <location>
        <begin position="126"/>
        <end position="261"/>
    </location>
</feature>
<dbReference type="Pfam" id="PF24573">
    <property type="entry name" value="HEAT_DAAF5"/>
    <property type="match status" value="1"/>
</dbReference>
<organism evidence="3 4">
    <name type="scientific">Cloeon dipterum</name>
    <dbReference type="NCBI Taxonomy" id="197152"/>
    <lineage>
        <taxon>Eukaryota</taxon>
        <taxon>Metazoa</taxon>
        <taxon>Ecdysozoa</taxon>
        <taxon>Arthropoda</taxon>
        <taxon>Hexapoda</taxon>
        <taxon>Insecta</taxon>
        <taxon>Pterygota</taxon>
        <taxon>Palaeoptera</taxon>
        <taxon>Ephemeroptera</taxon>
        <taxon>Pisciforma</taxon>
        <taxon>Baetidae</taxon>
        <taxon>Cloeon</taxon>
    </lineage>
</organism>
<dbReference type="GO" id="GO:0036159">
    <property type="term" value="P:inner dynein arm assembly"/>
    <property type="evidence" value="ECO:0007669"/>
    <property type="project" value="TreeGrafter"/>
</dbReference>
<name>A0A8S1CDN4_9INSE</name>
<dbReference type="AlphaFoldDB" id="A0A8S1CDN4"/>
<evidence type="ECO:0000313" key="3">
    <source>
        <dbReference type="EMBL" id="CAB3366269.1"/>
    </source>
</evidence>
<evidence type="ECO:0008006" key="5">
    <source>
        <dbReference type="Google" id="ProtNLM"/>
    </source>
</evidence>
<dbReference type="GO" id="GO:0005737">
    <property type="term" value="C:cytoplasm"/>
    <property type="evidence" value="ECO:0007669"/>
    <property type="project" value="TreeGrafter"/>
</dbReference>
<dbReference type="InterPro" id="IPR052623">
    <property type="entry name" value="DAAF5"/>
</dbReference>
<feature type="domain" description="Dynein axonemal assembly factor 5 HEAT-repeat" evidence="1">
    <location>
        <begin position="272"/>
        <end position="459"/>
    </location>
</feature>
<dbReference type="EMBL" id="CADEPI010000024">
    <property type="protein sequence ID" value="CAB3366269.1"/>
    <property type="molecule type" value="Genomic_DNA"/>
</dbReference>
<dbReference type="Pfam" id="PF25757">
    <property type="entry name" value="TPR_DNAAF5"/>
    <property type="match status" value="1"/>
</dbReference>
<evidence type="ECO:0000259" key="1">
    <source>
        <dbReference type="Pfam" id="PF24573"/>
    </source>
</evidence>
<sequence length="834" mass="93433">MSEHPDPADLPREVLMNFRRALADENKFIRKATVGKIRSYLNGLEEDAKAKEFDIVFNDLLKVFSDPSEACREAAVKMVIDFLPMSSSAEQHLTFILAIIEQRISNTDKQEPSEEVRLLLIKLLVVAITKASPKTFHVHSESYLKSLKQGTAHKHSKVRVAFISALGVVVKYGSNNLVEKVAHILGERLYDSSPAVRKEVVSVGGDWLINLNDRYSHFCRIIPLVVTGMDDEMPEVQDLAREVWNKAGKKYEEENEESLKSELDYGLIHLPDYPLEEDRPGVGCRALMQRETSKMLPAILHELRDWNAGVRMQSASLLFQVVRHLEKNIIQYLQKIWPDVGIKCADSSEPHLKIKVEQCLLLLGYFSPINALLDVALPQEELTLCQLCCFAATLEGLTTLEEPHLLTACLALSKTANTNMDLQYQTTLLHCAKGVLEAALRSGKMSSKESHLALFSVALNLAGNSQSSELNNNSKELLDGIAVLSGVKPTALNELFGNQILKNLQSTVSVWTEYCAFKNIFLAFVQRAGSGIGPNLPTVAEILIAWSKVASTGSDLADMVRIMMPILSWKFIESCDCDAKSFLKSILNNLIRPNLKWAAGRVAEVRRSQALVLLIIAISEPEVPDDVIAGMVAEFPPLLAIMMEETAKDPRLDAGRALEILCRRWKKLGILDNETTFKIVKIASERLDDVKAEVRLQALEVIKAALPALVPSDHVSQIELLFKTAIIHLDDQDSNYSSAVLETLKVIGQINIPLMTKLLNICKKRFTNQTQCDELLHHFQNYIICFKCFVTNNLYIHFIVSNQPGDEINIRIFVEMQLFQARRTTQKVIESNVI</sequence>
<dbReference type="PANTHER" id="PTHR16216">
    <property type="entry name" value="DYNEIN ASSEMBLY FACTOR 5, AXONEMAL"/>
    <property type="match status" value="1"/>
</dbReference>
<evidence type="ECO:0000259" key="2">
    <source>
        <dbReference type="Pfam" id="PF25757"/>
    </source>
</evidence>
<comment type="caution">
    <text evidence="3">The sequence shown here is derived from an EMBL/GenBank/DDBJ whole genome shotgun (WGS) entry which is preliminary data.</text>
</comment>
<reference evidence="3 4" key="1">
    <citation type="submission" date="2020-04" db="EMBL/GenBank/DDBJ databases">
        <authorList>
            <person name="Alioto T."/>
            <person name="Alioto T."/>
            <person name="Gomez Garrido J."/>
        </authorList>
    </citation>
    <scope>NUCLEOTIDE SEQUENCE [LARGE SCALE GENOMIC DNA]</scope>
</reference>
<dbReference type="InterPro" id="IPR016024">
    <property type="entry name" value="ARM-type_fold"/>
</dbReference>
<dbReference type="SUPFAM" id="SSF48371">
    <property type="entry name" value="ARM repeat"/>
    <property type="match status" value="1"/>
</dbReference>
<dbReference type="Gene3D" id="1.25.10.10">
    <property type="entry name" value="Leucine-rich Repeat Variant"/>
    <property type="match status" value="2"/>
</dbReference>
<dbReference type="InterPro" id="IPR057978">
    <property type="entry name" value="TPR_DAAF5"/>
</dbReference>
<dbReference type="GO" id="GO:0003341">
    <property type="term" value="P:cilium movement"/>
    <property type="evidence" value="ECO:0007669"/>
    <property type="project" value="TreeGrafter"/>
</dbReference>
<dbReference type="InterPro" id="IPR056497">
    <property type="entry name" value="HEAT_DAAF5"/>
</dbReference>
<dbReference type="GO" id="GO:0036158">
    <property type="term" value="P:outer dynein arm assembly"/>
    <property type="evidence" value="ECO:0007669"/>
    <property type="project" value="TreeGrafter"/>
</dbReference>
<dbReference type="GO" id="GO:0045505">
    <property type="term" value="F:dynein intermediate chain binding"/>
    <property type="evidence" value="ECO:0007669"/>
    <property type="project" value="TreeGrafter"/>
</dbReference>
<dbReference type="InterPro" id="IPR011989">
    <property type="entry name" value="ARM-like"/>
</dbReference>
<evidence type="ECO:0000313" key="4">
    <source>
        <dbReference type="Proteomes" id="UP000494165"/>
    </source>
</evidence>
<dbReference type="OrthoDB" id="413572at2759"/>
<protein>
    <recommendedName>
        <fullName evidence="5">TOG domain-containing protein</fullName>
    </recommendedName>
</protein>
<accession>A0A8S1CDN4</accession>
<dbReference type="PANTHER" id="PTHR16216:SF2">
    <property type="entry name" value="DYNEIN AXONEMAL ASSEMBLY FACTOR 5"/>
    <property type="match status" value="1"/>
</dbReference>
<gene>
    <name evidence="3" type="ORF">CLODIP_2_CD01491</name>
</gene>